<proteinExistence type="predicted"/>
<reference evidence="1" key="1">
    <citation type="submission" date="2017-05" db="UniProtKB">
        <authorList>
            <consortium name="EnsemblMetazoa"/>
        </authorList>
    </citation>
    <scope>IDENTIFICATION</scope>
</reference>
<accession>A0A1X7VFC2</accession>
<name>A0A1X7VFC2_AMPQE</name>
<evidence type="ECO:0000313" key="1">
    <source>
        <dbReference type="EnsemblMetazoa" id="Aqu2.1.38212_001"/>
    </source>
</evidence>
<dbReference type="AlphaFoldDB" id="A0A1X7VFC2"/>
<protein>
    <submittedName>
        <fullName evidence="1">Uncharacterized protein</fullName>
    </submittedName>
</protein>
<organism evidence="1">
    <name type="scientific">Amphimedon queenslandica</name>
    <name type="common">Sponge</name>
    <dbReference type="NCBI Taxonomy" id="400682"/>
    <lineage>
        <taxon>Eukaryota</taxon>
        <taxon>Metazoa</taxon>
        <taxon>Porifera</taxon>
        <taxon>Demospongiae</taxon>
        <taxon>Heteroscleromorpha</taxon>
        <taxon>Haplosclerida</taxon>
        <taxon>Niphatidae</taxon>
        <taxon>Amphimedon</taxon>
    </lineage>
</organism>
<dbReference type="EnsemblMetazoa" id="Aqu2.1.38212_001">
    <property type="protein sequence ID" value="Aqu2.1.38212_001"/>
    <property type="gene ID" value="Aqu2.1.38212"/>
</dbReference>
<dbReference type="InParanoid" id="A0A1X7VFC2"/>
<sequence length="99" mass="10904">IHGSSSCGGNSKMGGLVMILRKGGNCIGLYEHNKALLISSKKQGIEELSEDDEYEVGTRTEAGNRFGSSLEDLRDFLPCSVYNLCYPIVLTSKLYIHFQ</sequence>